<evidence type="ECO:0000256" key="5">
    <source>
        <dbReference type="RuleBase" id="RU003682"/>
    </source>
</evidence>
<comment type="similarity">
    <text evidence="1 5">Belongs to the iron/ascorbate-dependent oxidoreductase family.</text>
</comment>
<protein>
    <submittedName>
        <fullName evidence="7">Isopenicillin N synthase family oxygenase</fullName>
    </submittedName>
</protein>
<keyword evidence="8" id="KW-1185">Reference proteome</keyword>
<dbReference type="OrthoDB" id="21825at2"/>
<evidence type="ECO:0000256" key="1">
    <source>
        <dbReference type="ARBA" id="ARBA00008056"/>
    </source>
</evidence>
<dbReference type="InterPro" id="IPR027443">
    <property type="entry name" value="IPNS-like_sf"/>
</dbReference>
<dbReference type="AlphaFoldDB" id="A0A3N4NV32"/>
<feature type="domain" description="Fe2OG dioxygenase" evidence="6">
    <location>
        <begin position="168"/>
        <end position="274"/>
    </location>
</feature>
<dbReference type="PANTHER" id="PTHR10209:SF881">
    <property type="entry name" value="FI07970P-RELATED"/>
    <property type="match status" value="1"/>
</dbReference>
<dbReference type="PROSITE" id="PS51471">
    <property type="entry name" value="FE2OG_OXY"/>
    <property type="match status" value="1"/>
</dbReference>
<dbReference type="GO" id="GO:0016491">
    <property type="term" value="F:oxidoreductase activity"/>
    <property type="evidence" value="ECO:0007669"/>
    <property type="project" value="UniProtKB-KW"/>
</dbReference>
<dbReference type="InterPro" id="IPR005123">
    <property type="entry name" value="Oxoglu/Fe-dep_dioxygenase_dom"/>
</dbReference>
<dbReference type="EMBL" id="RPFJ01000002">
    <property type="protein sequence ID" value="RPE00035.1"/>
    <property type="molecule type" value="Genomic_DNA"/>
</dbReference>
<keyword evidence="4 5" id="KW-0408">Iron</keyword>
<organism evidence="7 8">
    <name type="scientific">Aureibaculum marinum</name>
    <dbReference type="NCBI Taxonomy" id="2487930"/>
    <lineage>
        <taxon>Bacteria</taxon>
        <taxon>Pseudomonadati</taxon>
        <taxon>Bacteroidota</taxon>
        <taxon>Flavobacteriia</taxon>
        <taxon>Flavobacteriales</taxon>
        <taxon>Flavobacteriaceae</taxon>
        <taxon>Aureibaculum</taxon>
    </lineage>
</organism>
<reference evidence="7 8" key="1">
    <citation type="submission" date="2018-11" db="EMBL/GenBank/DDBJ databases">
        <title>Aureibaculum marinum gen. nov., sp. nov., a member of the family Flavobacteriaceae isolated from the Bohai Sea.</title>
        <authorList>
            <person name="Ji X."/>
        </authorList>
    </citation>
    <scope>NUCLEOTIDE SEQUENCE [LARGE SCALE GENOMIC DNA]</scope>
    <source>
        <strain evidence="7 8">BH-SD17</strain>
    </source>
</reference>
<evidence type="ECO:0000256" key="4">
    <source>
        <dbReference type="ARBA" id="ARBA00023004"/>
    </source>
</evidence>
<dbReference type="GO" id="GO:0046872">
    <property type="term" value="F:metal ion binding"/>
    <property type="evidence" value="ECO:0007669"/>
    <property type="project" value="UniProtKB-KW"/>
</dbReference>
<evidence type="ECO:0000313" key="8">
    <source>
        <dbReference type="Proteomes" id="UP000270856"/>
    </source>
</evidence>
<evidence type="ECO:0000313" key="7">
    <source>
        <dbReference type="EMBL" id="RPE00035.1"/>
    </source>
</evidence>
<dbReference type="Pfam" id="PF03171">
    <property type="entry name" value="2OG-FeII_Oxy"/>
    <property type="match status" value="1"/>
</dbReference>
<dbReference type="Gene3D" id="2.60.120.330">
    <property type="entry name" value="B-lactam Antibiotic, Isopenicillin N Synthase, Chain"/>
    <property type="match status" value="1"/>
</dbReference>
<dbReference type="SUPFAM" id="SSF51197">
    <property type="entry name" value="Clavaminate synthase-like"/>
    <property type="match status" value="1"/>
</dbReference>
<evidence type="ECO:0000256" key="3">
    <source>
        <dbReference type="ARBA" id="ARBA00023002"/>
    </source>
</evidence>
<dbReference type="InterPro" id="IPR026992">
    <property type="entry name" value="DIOX_N"/>
</dbReference>
<keyword evidence="2 5" id="KW-0479">Metal-binding</keyword>
<keyword evidence="3 5" id="KW-0560">Oxidoreductase</keyword>
<dbReference type="RefSeq" id="WP_123896270.1">
    <property type="nucleotide sequence ID" value="NZ_RPFJ01000002.1"/>
</dbReference>
<evidence type="ECO:0000256" key="2">
    <source>
        <dbReference type="ARBA" id="ARBA00022723"/>
    </source>
</evidence>
<dbReference type="Pfam" id="PF14226">
    <property type="entry name" value="DIOX_N"/>
    <property type="match status" value="1"/>
</dbReference>
<accession>A0A3N4NV32</accession>
<name>A0A3N4NV32_9FLAO</name>
<evidence type="ECO:0000259" key="6">
    <source>
        <dbReference type="PROSITE" id="PS51471"/>
    </source>
</evidence>
<gene>
    <name evidence="7" type="ORF">EGM88_01880</name>
</gene>
<sequence length="316" mass="36159">MQNIPSVDLSDFLSNDSKRKEKFVSEIGKAYEDIGFVALKGHFLSDTLVDNLYSEIKKFFDLPLETKRKYEIEGIGGQRGYVSFGKESAKGKKEGDLKEFWHFGQYVENDEKLKAEYPDNVIVKELPEFNNVGKETYKMLEKTGVYVLRALALFLDLDEYYFDKYVKNGNSILRPIHYPPITREPKNAVRAAAHGDINLITLLMGAQGKGLQVQNHKGEWIDAIAAPDELVINVGDMLSRHSNNRLKSTIHRVVNPPREKWGTSRYSVPFFMHPISEMPLNCLENCIDNEHPKLYEDITAGDFLNERLIELGLIKK</sequence>
<dbReference type="InterPro" id="IPR044861">
    <property type="entry name" value="IPNS-like_FE2OG_OXY"/>
</dbReference>
<comment type="caution">
    <text evidence="7">The sequence shown here is derived from an EMBL/GenBank/DDBJ whole genome shotgun (WGS) entry which is preliminary data.</text>
</comment>
<dbReference type="Proteomes" id="UP000270856">
    <property type="component" value="Unassembled WGS sequence"/>
</dbReference>
<dbReference type="PANTHER" id="PTHR10209">
    <property type="entry name" value="OXIDOREDUCTASE, 2OG-FE II OXYGENASE FAMILY PROTEIN"/>
    <property type="match status" value="1"/>
</dbReference>
<proteinExistence type="inferred from homology"/>